<dbReference type="EMBL" id="JAIWYP010000009">
    <property type="protein sequence ID" value="KAH3773457.1"/>
    <property type="molecule type" value="Genomic_DNA"/>
</dbReference>
<gene>
    <name evidence="1" type="ORF">DPMN_174818</name>
</gene>
<keyword evidence="2" id="KW-1185">Reference proteome</keyword>
<proteinExistence type="predicted"/>
<evidence type="ECO:0000313" key="1">
    <source>
        <dbReference type="EMBL" id="KAH3773457.1"/>
    </source>
</evidence>
<evidence type="ECO:0000313" key="2">
    <source>
        <dbReference type="Proteomes" id="UP000828390"/>
    </source>
</evidence>
<reference evidence="1" key="1">
    <citation type="journal article" date="2019" name="bioRxiv">
        <title>The Genome of the Zebra Mussel, Dreissena polymorpha: A Resource for Invasive Species Research.</title>
        <authorList>
            <person name="McCartney M.A."/>
            <person name="Auch B."/>
            <person name="Kono T."/>
            <person name="Mallez S."/>
            <person name="Zhang Y."/>
            <person name="Obille A."/>
            <person name="Becker A."/>
            <person name="Abrahante J.E."/>
            <person name="Garbe J."/>
            <person name="Badalamenti J.P."/>
            <person name="Herman A."/>
            <person name="Mangelson H."/>
            <person name="Liachko I."/>
            <person name="Sullivan S."/>
            <person name="Sone E.D."/>
            <person name="Koren S."/>
            <person name="Silverstein K.A.T."/>
            <person name="Beckman K.B."/>
            <person name="Gohl D.M."/>
        </authorList>
    </citation>
    <scope>NUCLEOTIDE SEQUENCE</scope>
    <source>
        <strain evidence="1">Duluth1</strain>
        <tissue evidence="1">Whole animal</tissue>
    </source>
</reference>
<comment type="caution">
    <text evidence="1">The sequence shown here is derived from an EMBL/GenBank/DDBJ whole genome shotgun (WGS) entry which is preliminary data.</text>
</comment>
<dbReference type="AlphaFoldDB" id="A0A9D4E428"/>
<sequence>MARQRLTRGAPGLVMTPCIVETDRIVIRDVQYQLEVNGCRNEEVNKHNAPYCAFQGYMARTDRQTDGRTADITSISPRFSKRPGITIKLLAHIVSLTKIFMKHAIQDW</sequence>
<dbReference type="Proteomes" id="UP000828390">
    <property type="component" value="Unassembled WGS sequence"/>
</dbReference>
<reference evidence="1" key="2">
    <citation type="submission" date="2020-11" db="EMBL/GenBank/DDBJ databases">
        <authorList>
            <person name="McCartney M.A."/>
            <person name="Auch B."/>
            <person name="Kono T."/>
            <person name="Mallez S."/>
            <person name="Becker A."/>
            <person name="Gohl D.M."/>
            <person name="Silverstein K.A.T."/>
            <person name="Koren S."/>
            <person name="Bechman K.B."/>
            <person name="Herman A."/>
            <person name="Abrahante J.E."/>
            <person name="Garbe J."/>
        </authorList>
    </citation>
    <scope>NUCLEOTIDE SEQUENCE</scope>
    <source>
        <strain evidence="1">Duluth1</strain>
        <tissue evidence="1">Whole animal</tissue>
    </source>
</reference>
<organism evidence="1 2">
    <name type="scientific">Dreissena polymorpha</name>
    <name type="common">Zebra mussel</name>
    <name type="synonym">Mytilus polymorpha</name>
    <dbReference type="NCBI Taxonomy" id="45954"/>
    <lineage>
        <taxon>Eukaryota</taxon>
        <taxon>Metazoa</taxon>
        <taxon>Spiralia</taxon>
        <taxon>Lophotrochozoa</taxon>
        <taxon>Mollusca</taxon>
        <taxon>Bivalvia</taxon>
        <taxon>Autobranchia</taxon>
        <taxon>Heteroconchia</taxon>
        <taxon>Euheterodonta</taxon>
        <taxon>Imparidentia</taxon>
        <taxon>Neoheterodontei</taxon>
        <taxon>Myida</taxon>
        <taxon>Dreissenoidea</taxon>
        <taxon>Dreissenidae</taxon>
        <taxon>Dreissena</taxon>
    </lineage>
</organism>
<protein>
    <submittedName>
        <fullName evidence="1">Uncharacterized protein</fullName>
    </submittedName>
</protein>
<accession>A0A9D4E428</accession>
<name>A0A9D4E428_DREPO</name>